<dbReference type="GO" id="GO:0031389">
    <property type="term" value="C:Rad17 RFC-like complex"/>
    <property type="evidence" value="ECO:0007669"/>
    <property type="project" value="EnsemblFungi"/>
</dbReference>
<dbReference type="CDD" id="cd18140">
    <property type="entry name" value="HLD_clamp_RFC"/>
    <property type="match status" value="1"/>
</dbReference>
<accession>A0A0G2EH20</accession>
<evidence type="ECO:0000256" key="4">
    <source>
        <dbReference type="ARBA" id="ARBA00022741"/>
    </source>
</evidence>
<evidence type="ECO:0000256" key="7">
    <source>
        <dbReference type="SAM" id="MobiDB-lite"/>
    </source>
</evidence>
<feature type="domain" description="AAA+ ATPase" evidence="8">
    <location>
        <begin position="65"/>
        <end position="198"/>
    </location>
</feature>
<keyword evidence="3" id="KW-0235">DNA replication</keyword>
<dbReference type="Pfam" id="PF21960">
    <property type="entry name" value="RCF1-5-like_lid"/>
    <property type="match status" value="1"/>
</dbReference>
<dbReference type="GO" id="GO:0033314">
    <property type="term" value="P:mitotic DNA replication checkpoint signaling"/>
    <property type="evidence" value="ECO:0007669"/>
    <property type="project" value="EnsemblFungi"/>
</dbReference>
<dbReference type="InterPro" id="IPR013748">
    <property type="entry name" value="Rep_factorC_C"/>
</dbReference>
<dbReference type="SUPFAM" id="SSF48019">
    <property type="entry name" value="post-AAA+ oligomerization domain-like"/>
    <property type="match status" value="1"/>
</dbReference>
<dbReference type="InterPro" id="IPR008921">
    <property type="entry name" value="DNA_pol3_clamp-load_cplx_C"/>
</dbReference>
<dbReference type="GO" id="GO:0031391">
    <property type="term" value="C:Elg1 RFC-like complex"/>
    <property type="evidence" value="ECO:0007669"/>
    <property type="project" value="EnsemblFungi"/>
</dbReference>
<dbReference type="GO" id="GO:0003677">
    <property type="term" value="F:DNA binding"/>
    <property type="evidence" value="ECO:0007669"/>
    <property type="project" value="InterPro"/>
</dbReference>
<dbReference type="PANTHER" id="PTHR11669:SF20">
    <property type="entry name" value="REPLICATION FACTOR C SUBUNIT 4"/>
    <property type="match status" value="1"/>
</dbReference>
<dbReference type="GO" id="GO:0031390">
    <property type="term" value="C:Ctf18 RFC-like complex"/>
    <property type="evidence" value="ECO:0007669"/>
    <property type="project" value="EnsemblFungi"/>
</dbReference>
<organism evidence="9 10">
    <name type="scientific">Phaeomoniella chlamydospora</name>
    <name type="common">Phaeoacremonium chlamydosporum</name>
    <dbReference type="NCBI Taxonomy" id="158046"/>
    <lineage>
        <taxon>Eukaryota</taxon>
        <taxon>Fungi</taxon>
        <taxon>Dikarya</taxon>
        <taxon>Ascomycota</taxon>
        <taxon>Pezizomycotina</taxon>
        <taxon>Eurotiomycetes</taxon>
        <taxon>Chaetothyriomycetidae</taxon>
        <taxon>Phaeomoniellales</taxon>
        <taxon>Phaeomoniellaceae</taxon>
        <taxon>Phaeomoniella</taxon>
    </lineage>
</organism>
<dbReference type="Gene3D" id="1.20.272.10">
    <property type="match status" value="1"/>
</dbReference>
<feature type="region of interest" description="Disordered" evidence="7">
    <location>
        <begin position="1"/>
        <end position="36"/>
    </location>
</feature>
<keyword evidence="6" id="KW-0539">Nucleus</keyword>
<dbReference type="GO" id="GO:0007062">
    <property type="term" value="P:sister chromatid cohesion"/>
    <property type="evidence" value="ECO:0007669"/>
    <property type="project" value="EnsemblFungi"/>
</dbReference>
<comment type="caution">
    <text evidence="9">The sequence shown here is derived from an EMBL/GenBank/DDBJ whole genome shotgun (WGS) entry which is preliminary data.</text>
</comment>
<keyword evidence="10" id="KW-1185">Reference proteome</keyword>
<comment type="subcellular location">
    <subcellularLocation>
        <location evidence="1">Nucleus</location>
    </subcellularLocation>
</comment>
<dbReference type="Pfam" id="PF00004">
    <property type="entry name" value="AAA"/>
    <property type="match status" value="1"/>
</dbReference>
<dbReference type="AlphaFoldDB" id="A0A0G2EH20"/>
<proteinExistence type="inferred from homology"/>
<protein>
    <submittedName>
        <fullName evidence="9">Putative replication factor c subunit 2</fullName>
    </submittedName>
</protein>
<dbReference type="GO" id="GO:0003682">
    <property type="term" value="F:chromatin binding"/>
    <property type="evidence" value="ECO:0007669"/>
    <property type="project" value="EnsemblFungi"/>
</dbReference>
<dbReference type="GO" id="GO:0005663">
    <property type="term" value="C:DNA replication factor C complex"/>
    <property type="evidence" value="ECO:0007669"/>
    <property type="project" value="EnsemblFungi"/>
</dbReference>
<dbReference type="EMBL" id="LCWF01000082">
    <property type="protein sequence ID" value="KKY21724.1"/>
    <property type="molecule type" value="Genomic_DNA"/>
</dbReference>
<dbReference type="SMART" id="SM00382">
    <property type="entry name" value="AAA"/>
    <property type="match status" value="1"/>
</dbReference>
<evidence type="ECO:0000259" key="8">
    <source>
        <dbReference type="SMART" id="SM00382"/>
    </source>
</evidence>
<dbReference type="GO" id="GO:1902983">
    <property type="term" value="P:DNA strand elongation involved in mitotic DNA replication"/>
    <property type="evidence" value="ECO:0007669"/>
    <property type="project" value="EnsemblFungi"/>
</dbReference>
<evidence type="ECO:0000313" key="9">
    <source>
        <dbReference type="EMBL" id="KKY21724.1"/>
    </source>
</evidence>
<evidence type="ECO:0000256" key="1">
    <source>
        <dbReference type="ARBA" id="ARBA00004123"/>
    </source>
</evidence>
<evidence type="ECO:0000256" key="6">
    <source>
        <dbReference type="ARBA" id="ARBA00023242"/>
    </source>
</evidence>
<dbReference type="Pfam" id="PF08542">
    <property type="entry name" value="Rep_fac_C"/>
    <property type="match status" value="1"/>
</dbReference>
<reference evidence="9 10" key="1">
    <citation type="submission" date="2015-05" db="EMBL/GenBank/DDBJ databases">
        <title>Distinctive expansion of gene families associated with plant cell wall degradation and secondary metabolism in the genomes of grapevine trunk pathogens.</title>
        <authorList>
            <person name="Lawrence D.P."/>
            <person name="Travadon R."/>
            <person name="Rolshausen P.E."/>
            <person name="Baumgartner K."/>
        </authorList>
    </citation>
    <scope>NUCLEOTIDE SEQUENCE [LARGE SCALE GENOMIC DNA]</scope>
    <source>
        <strain evidence="9">UCRPC4</strain>
    </source>
</reference>
<evidence type="ECO:0000256" key="3">
    <source>
        <dbReference type="ARBA" id="ARBA00022705"/>
    </source>
</evidence>
<dbReference type="Proteomes" id="UP000053317">
    <property type="component" value="Unassembled WGS sequence"/>
</dbReference>
<keyword evidence="4" id="KW-0547">Nucleotide-binding</keyword>
<dbReference type="Gene3D" id="3.40.50.300">
    <property type="entry name" value="P-loop containing nucleotide triphosphate hydrolases"/>
    <property type="match status" value="1"/>
</dbReference>
<dbReference type="GO" id="GO:0005524">
    <property type="term" value="F:ATP binding"/>
    <property type="evidence" value="ECO:0007669"/>
    <property type="project" value="UniProtKB-KW"/>
</dbReference>
<dbReference type="InterPro" id="IPR050238">
    <property type="entry name" value="DNA_Rep/Repair_Clamp_Loader"/>
</dbReference>
<dbReference type="InterPro" id="IPR027417">
    <property type="entry name" value="P-loop_NTPase"/>
</dbReference>
<sequence>MADFFNNRARQAAASASGSSKVPKKETEEKRQDTWVERHRPRTLDDITGQNHTVEILRRTLGAANLPHMLYYGPPGVGKTTTILALARQLFGPLFSSRVLELNSSDERGISVVRERIKGFASQQISKPPKDFPYPCPPFKIVILDEADNMVADAQNALRRTMEIYSKTTRFVLCCNFPSRIIDPIASRCSKFRFRQLDGEDAGQRLKNIAEAENVQYEDGVIEKLLQTSEGDLRRAITYLQSAATLVNASSLTLSNDAQSKKRRKIVDQDSDEDMTDVDSITLTNPQVTVSIIEEIAGVVPDSWIRRLISVINPSSSLSSSKSKSRYAYTEIASVITDLIAEGYSANQVINQLFKAVLYEDETIGNVKKNQIVGVLSEIDKRLIDGADEELTLLDTGLKMAGILAKC</sequence>
<dbReference type="Gene3D" id="1.10.8.60">
    <property type="match status" value="1"/>
</dbReference>
<dbReference type="SUPFAM" id="SSF52540">
    <property type="entry name" value="P-loop containing nucleoside triphosphate hydrolases"/>
    <property type="match status" value="1"/>
</dbReference>
<dbReference type="GO" id="GO:0006272">
    <property type="term" value="P:leading strand elongation"/>
    <property type="evidence" value="ECO:0007669"/>
    <property type="project" value="EnsemblFungi"/>
</dbReference>
<dbReference type="GO" id="GO:0003689">
    <property type="term" value="F:DNA clamp loader activity"/>
    <property type="evidence" value="ECO:0007669"/>
    <property type="project" value="EnsemblFungi"/>
</dbReference>
<dbReference type="FunFam" id="3.40.50.300:FF:000952">
    <property type="entry name" value="Replication factor C subunit 2"/>
    <property type="match status" value="1"/>
</dbReference>
<evidence type="ECO:0000256" key="5">
    <source>
        <dbReference type="ARBA" id="ARBA00022840"/>
    </source>
</evidence>
<dbReference type="FunFam" id="1.20.272.10:FF:000011">
    <property type="entry name" value="Replication factor C subunit 2"/>
    <property type="match status" value="1"/>
</dbReference>
<dbReference type="InterPro" id="IPR003959">
    <property type="entry name" value="ATPase_AAA_core"/>
</dbReference>
<dbReference type="GO" id="GO:0070914">
    <property type="term" value="P:UV-damage excision repair"/>
    <property type="evidence" value="ECO:0007669"/>
    <property type="project" value="EnsemblFungi"/>
</dbReference>
<dbReference type="InterPro" id="IPR047854">
    <property type="entry name" value="RFC_lid"/>
</dbReference>
<feature type="compositionally biased region" description="Basic and acidic residues" evidence="7">
    <location>
        <begin position="23"/>
        <end position="36"/>
    </location>
</feature>
<evidence type="ECO:0000256" key="2">
    <source>
        <dbReference type="ARBA" id="ARBA00005378"/>
    </source>
</evidence>
<dbReference type="PANTHER" id="PTHR11669">
    <property type="entry name" value="REPLICATION FACTOR C / DNA POLYMERASE III GAMMA-TAU SUBUNIT"/>
    <property type="match status" value="1"/>
</dbReference>
<reference evidence="9 10" key="2">
    <citation type="submission" date="2015-05" db="EMBL/GenBank/DDBJ databases">
        <authorList>
            <person name="Morales-Cruz A."/>
            <person name="Amrine K.C."/>
            <person name="Cantu D."/>
        </authorList>
    </citation>
    <scope>NUCLEOTIDE SEQUENCE [LARGE SCALE GENOMIC DNA]</scope>
    <source>
        <strain evidence="9">UCRPC4</strain>
    </source>
</reference>
<dbReference type="InterPro" id="IPR003593">
    <property type="entry name" value="AAA+_ATPase"/>
</dbReference>
<dbReference type="OrthoDB" id="4199794at2759"/>
<keyword evidence="5" id="KW-0067">ATP-binding</keyword>
<dbReference type="GO" id="GO:0016887">
    <property type="term" value="F:ATP hydrolysis activity"/>
    <property type="evidence" value="ECO:0007669"/>
    <property type="project" value="InterPro"/>
</dbReference>
<dbReference type="CDD" id="cd00009">
    <property type="entry name" value="AAA"/>
    <property type="match status" value="1"/>
</dbReference>
<gene>
    <name evidence="9" type="ORF">UCRPC4_g03491</name>
</gene>
<evidence type="ECO:0000313" key="10">
    <source>
        <dbReference type="Proteomes" id="UP000053317"/>
    </source>
</evidence>
<name>A0A0G2EH20_PHACM</name>
<comment type="similarity">
    <text evidence="2">Belongs to the activator 1 small subunits family.</text>
</comment>